<dbReference type="GO" id="GO:0048269">
    <property type="term" value="C:methionine adenosyltransferase complex"/>
    <property type="evidence" value="ECO:0007669"/>
    <property type="project" value="TreeGrafter"/>
</dbReference>
<dbReference type="Proteomes" id="UP000002729">
    <property type="component" value="Unassembled WGS sequence"/>
</dbReference>
<accession>F0YGH5</accession>
<feature type="domain" description="RmlD-like substrate binding" evidence="1">
    <location>
        <begin position="32"/>
        <end position="208"/>
    </location>
</feature>
<evidence type="ECO:0000313" key="2">
    <source>
        <dbReference type="EMBL" id="EGB05795.1"/>
    </source>
</evidence>
<dbReference type="EMBL" id="GL833139">
    <property type="protein sequence ID" value="EGB05795.1"/>
    <property type="molecule type" value="Genomic_DNA"/>
</dbReference>
<dbReference type="RefSeq" id="XP_009039633.1">
    <property type="nucleotide sequence ID" value="XM_009041385.1"/>
</dbReference>
<sequence length="331" mass="37027">MAEQISSLYNSVTESVAAALSPSTAPVAGKHKFLLYGKNGWIGGMLIELARANGDEVVLGDARLENREAVLAEIEKVRPTRVLNAAGVTGRPNVDWCEFNKQTVIRTNVIGCLNLADICWQKKLHCTLYATGCIFEYDAAHPLGGGVETAFTEEDRANFDGSYYSMTKGFVEEMLRAYLDHLTVLRVRMPISDDLSPRNFITKISKYEKVVDIPNSMTVLHDLLPCSLELSRRELAGIYNFCNPGAISHNQCLEQYKKYVDPDFTWSNFTVEEQNKILAAKRSNNELDCSKLVNALPDMRIPDIHTAMAECMQRTKKNLDAQGWKPTPRGK</sequence>
<dbReference type="PANTHER" id="PTHR10491:SF4">
    <property type="entry name" value="METHIONINE ADENOSYLTRANSFERASE 2 SUBUNIT BETA"/>
    <property type="match status" value="1"/>
</dbReference>
<dbReference type="InterPro" id="IPR036291">
    <property type="entry name" value="NAD(P)-bd_dom_sf"/>
</dbReference>
<protein>
    <recommendedName>
        <fullName evidence="1">RmlD-like substrate binding domain-containing protein</fullName>
    </recommendedName>
</protein>
<dbReference type="GO" id="GO:0006556">
    <property type="term" value="P:S-adenosylmethionine biosynthetic process"/>
    <property type="evidence" value="ECO:0007669"/>
    <property type="project" value="TreeGrafter"/>
</dbReference>
<dbReference type="eggNOG" id="KOG0747">
    <property type="taxonomic scope" value="Eukaryota"/>
</dbReference>
<dbReference type="KEGG" id="aaf:AURANDRAFT_38303"/>
<dbReference type="InterPro" id="IPR005913">
    <property type="entry name" value="dTDP_dehydrorham_reduct"/>
</dbReference>
<proteinExistence type="predicted"/>
<dbReference type="GeneID" id="20221849"/>
<keyword evidence="3" id="KW-1185">Reference proteome</keyword>
<dbReference type="AlphaFoldDB" id="F0YGH5"/>
<evidence type="ECO:0000259" key="1">
    <source>
        <dbReference type="Pfam" id="PF04321"/>
    </source>
</evidence>
<name>F0YGH5_AURAN</name>
<gene>
    <name evidence="2" type="ORF">AURANDRAFT_38303</name>
</gene>
<dbReference type="PANTHER" id="PTHR10491">
    <property type="entry name" value="DTDP-4-DEHYDRORHAMNOSE REDUCTASE"/>
    <property type="match status" value="1"/>
</dbReference>
<reference evidence="2 3" key="1">
    <citation type="journal article" date="2011" name="Proc. Natl. Acad. Sci. U.S.A.">
        <title>Niche of harmful alga Aureococcus anophagefferens revealed through ecogenomics.</title>
        <authorList>
            <person name="Gobler C.J."/>
            <person name="Berry D.L."/>
            <person name="Dyhrman S.T."/>
            <person name="Wilhelm S.W."/>
            <person name="Salamov A."/>
            <person name="Lobanov A.V."/>
            <person name="Zhang Y."/>
            <person name="Collier J.L."/>
            <person name="Wurch L.L."/>
            <person name="Kustka A.B."/>
            <person name="Dill B.D."/>
            <person name="Shah M."/>
            <person name="VerBerkmoes N.C."/>
            <person name="Kuo A."/>
            <person name="Terry A."/>
            <person name="Pangilinan J."/>
            <person name="Lindquist E.A."/>
            <person name="Lucas S."/>
            <person name="Paulsen I.T."/>
            <person name="Hattenrath-Lehmann T.K."/>
            <person name="Talmage S.C."/>
            <person name="Walker E.A."/>
            <person name="Koch F."/>
            <person name="Burson A.M."/>
            <person name="Marcoval M.A."/>
            <person name="Tang Y.Z."/>
            <person name="Lecleir G.R."/>
            <person name="Coyne K.J."/>
            <person name="Berg G.M."/>
            <person name="Bertrand E.M."/>
            <person name="Saito M.A."/>
            <person name="Gladyshev V.N."/>
            <person name="Grigoriev I.V."/>
        </authorList>
    </citation>
    <scope>NUCLEOTIDE SEQUENCE [LARGE SCALE GENOMIC DNA]</scope>
    <source>
        <strain evidence="3">CCMP 1984</strain>
    </source>
</reference>
<dbReference type="InterPro" id="IPR029903">
    <property type="entry name" value="RmlD-like-bd"/>
</dbReference>
<dbReference type="GO" id="GO:0048270">
    <property type="term" value="F:methionine adenosyltransferase regulator activity"/>
    <property type="evidence" value="ECO:0007669"/>
    <property type="project" value="TreeGrafter"/>
</dbReference>
<organism evidence="3">
    <name type="scientific">Aureococcus anophagefferens</name>
    <name type="common">Harmful bloom alga</name>
    <dbReference type="NCBI Taxonomy" id="44056"/>
    <lineage>
        <taxon>Eukaryota</taxon>
        <taxon>Sar</taxon>
        <taxon>Stramenopiles</taxon>
        <taxon>Ochrophyta</taxon>
        <taxon>Pelagophyceae</taxon>
        <taxon>Pelagomonadales</taxon>
        <taxon>Pelagomonadaceae</taxon>
        <taxon>Aureococcus</taxon>
    </lineage>
</organism>
<dbReference type="OrthoDB" id="16464at2759"/>
<dbReference type="Pfam" id="PF04321">
    <property type="entry name" value="RmlD_sub_bind"/>
    <property type="match status" value="1"/>
</dbReference>
<dbReference type="SUPFAM" id="SSF51735">
    <property type="entry name" value="NAD(P)-binding Rossmann-fold domains"/>
    <property type="match status" value="1"/>
</dbReference>
<evidence type="ECO:0000313" key="3">
    <source>
        <dbReference type="Proteomes" id="UP000002729"/>
    </source>
</evidence>
<dbReference type="InParanoid" id="F0YGH5"/>
<dbReference type="Gene3D" id="3.40.50.720">
    <property type="entry name" value="NAD(P)-binding Rossmann-like Domain"/>
    <property type="match status" value="1"/>
</dbReference>
<dbReference type="OMA" id="TIRMENR"/>